<dbReference type="GO" id="GO:0031966">
    <property type="term" value="C:mitochondrial membrane"/>
    <property type="evidence" value="ECO:0007669"/>
    <property type="project" value="UniProtKB-SubCell"/>
</dbReference>
<evidence type="ECO:0000313" key="12">
    <source>
        <dbReference type="EMBL" id="CAB9509242.1"/>
    </source>
</evidence>
<accession>A0A9N8DV58</accession>
<keyword evidence="7" id="KW-0496">Mitochondrion</keyword>
<proteinExistence type="inferred from homology"/>
<keyword evidence="8 9" id="KW-0472">Membrane</keyword>
<keyword evidence="6" id="KW-1133">Transmembrane helix</keyword>
<reference evidence="12" key="1">
    <citation type="submission" date="2020-06" db="EMBL/GenBank/DDBJ databases">
        <authorList>
            <consortium name="Plant Systems Biology data submission"/>
        </authorList>
    </citation>
    <scope>NUCLEOTIDE SEQUENCE</scope>
    <source>
        <strain evidence="12">D6</strain>
    </source>
</reference>
<dbReference type="InterPro" id="IPR002067">
    <property type="entry name" value="MCP"/>
</dbReference>
<keyword evidence="3 10" id="KW-0813">Transport</keyword>
<keyword evidence="13" id="KW-1185">Reference proteome</keyword>
<dbReference type="InterPro" id="IPR050567">
    <property type="entry name" value="Mitochondrial_Carrier"/>
</dbReference>
<keyword evidence="4 9" id="KW-0812">Transmembrane</keyword>
<dbReference type="InterPro" id="IPR018108">
    <property type="entry name" value="MCP_transmembrane"/>
</dbReference>
<dbReference type="OrthoDB" id="193856at2759"/>
<dbReference type="PANTHER" id="PTHR45624:SF10">
    <property type="entry name" value="SLC (SOLUTE CARRIER) HOMOLOG"/>
    <property type="match status" value="1"/>
</dbReference>
<dbReference type="EMBL" id="CAICTM010000380">
    <property type="protein sequence ID" value="CAB9509242.1"/>
    <property type="molecule type" value="Genomic_DNA"/>
</dbReference>
<comment type="caution">
    <text evidence="12">The sequence shown here is derived from an EMBL/GenBank/DDBJ whole genome shotgun (WGS) entry which is preliminary data.</text>
</comment>
<evidence type="ECO:0000256" key="7">
    <source>
        <dbReference type="ARBA" id="ARBA00023128"/>
    </source>
</evidence>
<dbReference type="AlphaFoldDB" id="A0A9N8DV58"/>
<feature type="repeat" description="Solcar" evidence="9">
    <location>
        <begin position="244"/>
        <end position="329"/>
    </location>
</feature>
<gene>
    <name evidence="12" type="ORF">SEMRO_381_G130820.1</name>
</gene>
<evidence type="ECO:0000256" key="3">
    <source>
        <dbReference type="ARBA" id="ARBA00022448"/>
    </source>
</evidence>
<organism evidence="12 13">
    <name type="scientific">Seminavis robusta</name>
    <dbReference type="NCBI Taxonomy" id="568900"/>
    <lineage>
        <taxon>Eukaryota</taxon>
        <taxon>Sar</taxon>
        <taxon>Stramenopiles</taxon>
        <taxon>Ochrophyta</taxon>
        <taxon>Bacillariophyta</taxon>
        <taxon>Bacillariophyceae</taxon>
        <taxon>Bacillariophycidae</taxon>
        <taxon>Naviculales</taxon>
        <taxon>Naviculaceae</taxon>
        <taxon>Seminavis</taxon>
    </lineage>
</organism>
<name>A0A9N8DV58_9STRA</name>
<sequence length="333" mass="35502">MGQSKYDEDLGSSSTPSDQGDDVTALQDFIAGGVAGSASVVVGHPFDTIKVRLQTAPPQTSLASVASSFGGVGSLFRGMGAPLSAAAVVNALIFSSYGASSRLYDQYIPSGKSASTETTDYLDGNNDDGYSDGDSIFKSFLCGSFAGFVQCGVICPMEHIKCRLQVQHGKGAADNIYKGPMDVTRSIIRSHGIPGLFRGWCTTCLREVPAFGLYFSSYDYVKDSVNSMIAARYGDVDDNPQESHAWMASAFAGGVSGCITWAVVYPVDVIKTHIQTAPLDSPVSFIGSGRYLAAKYGWRVLFRGLGITVFRAFPVNGTIFPVYEFTLNHISNL</sequence>
<protein>
    <submittedName>
        <fullName evidence="12">Congested-like trachea protein</fullName>
    </submittedName>
</protein>
<evidence type="ECO:0000256" key="11">
    <source>
        <dbReference type="SAM" id="MobiDB-lite"/>
    </source>
</evidence>
<evidence type="ECO:0000256" key="8">
    <source>
        <dbReference type="ARBA" id="ARBA00023136"/>
    </source>
</evidence>
<dbReference type="InterPro" id="IPR023395">
    <property type="entry name" value="MCP_dom_sf"/>
</dbReference>
<evidence type="ECO:0000256" key="6">
    <source>
        <dbReference type="ARBA" id="ARBA00022989"/>
    </source>
</evidence>
<comment type="similarity">
    <text evidence="2 10">Belongs to the mitochondrial carrier (TC 2.A.29) family.</text>
</comment>
<feature type="repeat" description="Solcar" evidence="9">
    <location>
        <begin position="23"/>
        <end position="103"/>
    </location>
</feature>
<dbReference type="Proteomes" id="UP001153069">
    <property type="component" value="Unassembled WGS sequence"/>
</dbReference>
<dbReference type="PRINTS" id="PR00926">
    <property type="entry name" value="MITOCARRIER"/>
</dbReference>
<dbReference type="Gene3D" id="1.50.40.10">
    <property type="entry name" value="Mitochondrial carrier domain"/>
    <property type="match status" value="2"/>
</dbReference>
<evidence type="ECO:0000313" key="13">
    <source>
        <dbReference type="Proteomes" id="UP001153069"/>
    </source>
</evidence>
<evidence type="ECO:0000256" key="5">
    <source>
        <dbReference type="ARBA" id="ARBA00022737"/>
    </source>
</evidence>
<dbReference type="PANTHER" id="PTHR45624">
    <property type="entry name" value="MITOCHONDRIAL BASIC AMINO ACIDS TRANSPORTER-RELATED"/>
    <property type="match status" value="1"/>
</dbReference>
<keyword evidence="5" id="KW-0677">Repeat</keyword>
<dbReference type="PROSITE" id="PS50920">
    <property type="entry name" value="SOLCAR"/>
    <property type="match status" value="3"/>
</dbReference>
<comment type="subcellular location">
    <subcellularLocation>
        <location evidence="1">Mitochondrion membrane</location>
        <topology evidence="1">Multi-pass membrane protein</topology>
    </subcellularLocation>
</comment>
<feature type="region of interest" description="Disordered" evidence="11">
    <location>
        <begin position="1"/>
        <end position="22"/>
    </location>
</feature>
<evidence type="ECO:0000256" key="4">
    <source>
        <dbReference type="ARBA" id="ARBA00022692"/>
    </source>
</evidence>
<evidence type="ECO:0000256" key="10">
    <source>
        <dbReference type="RuleBase" id="RU000488"/>
    </source>
</evidence>
<feature type="repeat" description="Solcar" evidence="9">
    <location>
        <begin position="134"/>
        <end position="224"/>
    </location>
</feature>
<evidence type="ECO:0000256" key="2">
    <source>
        <dbReference type="ARBA" id="ARBA00006375"/>
    </source>
</evidence>
<evidence type="ECO:0000256" key="9">
    <source>
        <dbReference type="PROSITE-ProRule" id="PRU00282"/>
    </source>
</evidence>
<dbReference type="SUPFAM" id="SSF103506">
    <property type="entry name" value="Mitochondrial carrier"/>
    <property type="match status" value="1"/>
</dbReference>
<dbReference type="GO" id="GO:0022857">
    <property type="term" value="F:transmembrane transporter activity"/>
    <property type="evidence" value="ECO:0007669"/>
    <property type="project" value="TreeGrafter"/>
</dbReference>
<evidence type="ECO:0000256" key="1">
    <source>
        <dbReference type="ARBA" id="ARBA00004225"/>
    </source>
</evidence>
<dbReference type="Pfam" id="PF00153">
    <property type="entry name" value="Mito_carr"/>
    <property type="match status" value="3"/>
</dbReference>